<comment type="caution">
    <text evidence="2">The sequence shown here is derived from an EMBL/GenBank/DDBJ whole genome shotgun (WGS) entry which is preliminary data.</text>
</comment>
<feature type="compositionally biased region" description="Basic and acidic residues" evidence="1">
    <location>
        <begin position="104"/>
        <end position="117"/>
    </location>
</feature>
<organism evidence="2 3">
    <name type="scientific">Mycena venus</name>
    <dbReference type="NCBI Taxonomy" id="2733690"/>
    <lineage>
        <taxon>Eukaryota</taxon>
        <taxon>Fungi</taxon>
        <taxon>Dikarya</taxon>
        <taxon>Basidiomycota</taxon>
        <taxon>Agaricomycotina</taxon>
        <taxon>Agaricomycetes</taxon>
        <taxon>Agaricomycetidae</taxon>
        <taxon>Agaricales</taxon>
        <taxon>Marasmiineae</taxon>
        <taxon>Mycenaceae</taxon>
        <taxon>Mycena</taxon>
    </lineage>
</organism>
<evidence type="ECO:0000313" key="2">
    <source>
        <dbReference type="EMBL" id="KAF7359960.1"/>
    </source>
</evidence>
<evidence type="ECO:0000256" key="1">
    <source>
        <dbReference type="SAM" id="MobiDB-lite"/>
    </source>
</evidence>
<dbReference type="OrthoDB" id="3070163at2759"/>
<accession>A0A8H6YL69</accession>
<gene>
    <name evidence="2" type="ORF">MVEN_00722900</name>
</gene>
<feature type="compositionally biased region" description="Gly residues" evidence="1">
    <location>
        <begin position="12"/>
        <end position="23"/>
    </location>
</feature>
<feature type="region of interest" description="Disordered" evidence="1">
    <location>
        <begin position="181"/>
        <end position="270"/>
    </location>
</feature>
<proteinExistence type="predicted"/>
<keyword evidence="3" id="KW-1185">Reference proteome</keyword>
<evidence type="ECO:0000313" key="3">
    <source>
        <dbReference type="Proteomes" id="UP000620124"/>
    </source>
</evidence>
<feature type="region of interest" description="Disordered" evidence="1">
    <location>
        <begin position="1"/>
        <end position="80"/>
    </location>
</feature>
<dbReference type="EMBL" id="JACAZI010000005">
    <property type="protein sequence ID" value="KAF7359960.1"/>
    <property type="molecule type" value="Genomic_DNA"/>
</dbReference>
<feature type="compositionally biased region" description="Basic and acidic residues" evidence="1">
    <location>
        <begin position="214"/>
        <end position="225"/>
    </location>
</feature>
<reference evidence="2" key="1">
    <citation type="submission" date="2020-05" db="EMBL/GenBank/DDBJ databases">
        <title>Mycena genomes resolve the evolution of fungal bioluminescence.</title>
        <authorList>
            <person name="Tsai I.J."/>
        </authorList>
    </citation>
    <scope>NUCLEOTIDE SEQUENCE</scope>
    <source>
        <strain evidence="2">CCC161011</strain>
    </source>
</reference>
<feature type="region of interest" description="Disordered" evidence="1">
    <location>
        <begin position="92"/>
        <end position="129"/>
    </location>
</feature>
<name>A0A8H6YL69_9AGAR</name>
<sequence length="673" mass="72670">MAPSTKSRGGRASRGGRGGGGRKPAGTKRPAAADTSDCEEPPAPKKARQKKVDPNPAGVEPPLATTERERPSRANAGAHMAELVDFVKPRAKRSHAEVLAAQKQKADAAEQRERERDESIEEIAGLNADQDDLMAEEEANAVNSLDDLPSDSFEGEALAYPYNEDEPILDVTQEGFDRIEEDEGAESGSEYGNAKPKARRAAVPAAVPKRLKKPEKLQTRGEIEAATRALQAAGKKQAPSTAPVGVKKKGVQNSDAAAASNKAGLSRKWKNAVDAQGPAIGGLTDEDAEAARPDFGPAATARAPRKNNASALVILVDNSEDETPTKVPGKSTTVIQKVVRKPRQSVKVEGSAKIPALDLKSRNTPKLKTESSDAFTPESAADIKGLPAFIHRTWSSHFLPEAYRALFSSEEPMQFSLVGTDPEKPGKETVAVLQEILDRLYPQTTWALTWGDVICSRAVSRIGERRSAIARATKEFAENNFKAAKYFRDSDNSPRTDRISRDAKYAVRKDGPAFYKNPTPEDCRLDPKNAAYIKPTGYMESPAIIAAVSQAIAEHSWQLVVCQDANGNDVVDYSNSNLPVGALGMAAASAERAYKMFLTGERIKPRDFSYAYYGTAVAGFIKSIKQFRPSRWESIIQACGASLSDPPAEDGTVDVDESLDGVREYMYIPSSPC</sequence>
<dbReference type="Proteomes" id="UP000620124">
    <property type="component" value="Unassembled WGS sequence"/>
</dbReference>
<dbReference type="AlphaFoldDB" id="A0A8H6YL69"/>
<protein>
    <submittedName>
        <fullName evidence="2">Uncharacterized protein</fullName>
    </submittedName>
</protein>